<reference evidence="2 3" key="1">
    <citation type="journal article" date="2016" name="Mol. Biol. Evol.">
        <title>Comparative Genomics of Early-Diverging Mushroom-Forming Fungi Provides Insights into the Origins of Lignocellulose Decay Capabilities.</title>
        <authorList>
            <person name="Nagy L.G."/>
            <person name="Riley R."/>
            <person name="Tritt A."/>
            <person name="Adam C."/>
            <person name="Daum C."/>
            <person name="Floudas D."/>
            <person name="Sun H."/>
            <person name="Yadav J.S."/>
            <person name="Pangilinan J."/>
            <person name="Larsson K.H."/>
            <person name="Matsuura K."/>
            <person name="Barry K."/>
            <person name="Labutti K."/>
            <person name="Kuo R."/>
            <person name="Ohm R.A."/>
            <person name="Bhattacharya S.S."/>
            <person name="Shirouzu T."/>
            <person name="Yoshinaga Y."/>
            <person name="Martin F.M."/>
            <person name="Grigoriev I.V."/>
            <person name="Hibbett D.S."/>
        </authorList>
    </citation>
    <scope>NUCLEOTIDE SEQUENCE [LARGE SCALE GENOMIC DNA]</scope>
    <source>
        <strain evidence="2 3">HHB12029</strain>
    </source>
</reference>
<keyword evidence="3" id="KW-1185">Reference proteome</keyword>
<sequence length="101" mass="11368">MQSFPGSHCNGVSKIARSDPVRTPGTARGFRGPRHIPLEVPSKLHRNRGLSRPNHRSKPHRLTTRRRPGPIQTPPGSALRSADRRPRVGHPTVRNRARELR</sequence>
<dbReference type="InParanoid" id="A0A166AH40"/>
<evidence type="ECO:0000313" key="3">
    <source>
        <dbReference type="Proteomes" id="UP000077266"/>
    </source>
</evidence>
<accession>A0A166AH40</accession>
<dbReference type="AlphaFoldDB" id="A0A166AH40"/>
<dbReference type="Proteomes" id="UP000077266">
    <property type="component" value="Unassembled WGS sequence"/>
</dbReference>
<proteinExistence type="predicted"/>
<feature type="region of interest" description="Disordered" evidence="1">
    <location>
        <begin position="1"/>
        <end position="101"/>
    </location>
</feature>
<feature type="compositionally biased region" description="Basic residues" evidence="1">
    <location>
        <begin position="43"/>
        <end position="68"/>
    </location>
</feature>
<dbReference type="EMBL" id="KV426020">
    <property type="protein sequence ID" value="KZV91809.1"/>
    <property type="molecule type" value="Genomic_DNA"/>
</dbReference>
<evidence type="ECO:0000313" key="2">
    <source>
        <dbReference type="EMBL" id="KZV91809.1"/>
    </source>
</evidence>
<protein>
    <submittedName>
        <fullName evidence="2">Uncharacterized protein</fullName>
    </submittedName>
</protein>
<name>A0A166AH40_EXIGL</name>
<gene>
    <name evidence="2" type="ORF">EXIGLDRAFT_87359</name>
</gene>
<evidence type="ECO:0000256" key="1">
    <source>
        <dbReference type="SAM" id="MobiDB-lite"/>
    </source>
</evidence>
<organism evidence="2 3">
    <name type="scientific">Exidia glandulosa HHB12029</name>
    <dbReference type="NCBI Taxonomy" id="1314781"/>
    <lineage>
        <taxon>Eukaryota</taxon>
        <taxon>Fungi</taxon>
        <taxon>Dikarya</taxon>
        <taxon>Basidiomycota</taxon>
        <taxon>Agaricomycotina</taxon>
        <taxon>Agaricomycetes</taxon>
        <taxon>Auriculariales</taxon>
        <taxon>Exidiaceae</taxon>
        <taxon>Exidia</taxon>
    </lineage>
</organism>